<evidence type="ECO:0000313" key="3">
    <source>
        <dbReference type="Proteomes" id="UP000274327"/>
    </source>
</evidence>
<keyword evidence="3" id="KW-1185">Reference proteome</keyword>
<comment type="caution">
    <text evidence="2">The sequence shown here is derived from an EMBL/GenBank/DDBJ whole genome shotgun (WGS) entry which is preliminary data.</text>
</comment>
<feature type="transmembrane region" description="Helical" evidence="1">
    <location>
        <begin position="67"/>
        <end position="83"/>
    </location>
</feature>
<sequence>MCALHTLAFSLHPYWADWLAGPLRTTEASLDEAAQFWGLPGGFVLPGVLLALLLIRLGRQGGRAPAAFGPVLGLWALGCVWILGPSGFLFVLVPAALLVLAAARGCRASTDG</sequence>
<gene>
    <name evidence="2" type="ORF">DS079_00955</name>
</gene>
<evidence type="ECO:0000256" key="1">
    <source>
        <dbReference type="SAM" id="Phobius"/>
    </source>
</evidence>
<organism evidence="2 3">
    <name type="scientific">Brachybacterium paraconglomeratum</name>
    <dbReference type="NCBI Taxonomy" id="173362"/>
    <lineage>
        <taxon>Bacteria</taxon>
        <taxon>Bacillati</taxon>
        <taxon>Actinomycetota</taxon>
        <taxon>Actinomycetes</taxon>
        <taxon>Micrococcales</taxon>
        <taxon>Dermabacteraceae</taxon>
        <taxon>Brachybacterium</taxon>
    </lineage>
</organism>
<dbReference type="InterPro" id="IPR045590">
    <property type="entry name" value="DUF6463"/>
</dbReference>
<feature type="transmembrane region" description="Helical" evidence="1">
    <location>
        <begin position="36"/>
        <end position="55"/>
    </location>
</feature>
<keyword evidence="1" id="KW-0472">Membrane</keyword>
<protein>
    <submittedName>
        <fullName evidence="2">Uncharacterized protein</fullName>
    </submittedName>
</protein>
<proteinExistence type="predicted"/>
<keyword evidence="1" id="KW-0812">Transmembrane</keyword>
<accession>A0A426SQW8</accession>
<dbReference type="EMBL" id="QOCI01000001">
    <property type="protein sequence ID" value="RRR20586.1"/>
    <property type="molecule type" value="Genomic_DNA"/>
</dbReference>
<dbReference type="AlphaFoldDB" id="A0A426SQW8"/>
<name>A0A426SQW8_9MICO</name>
<evidence type="ECO:0000313" key="2">
    <source>
        <dbReference type="EMBL" id="RRR20586.1"/>
    </source>
</evidence>
<keyword evidence="1" id="KW-1133">Transmembrane helix</keyword>
<dbReference type="Pfam" id="PF20064">
    <property type="entry name" value="DUF6463"/>
    <property type="match status" value="1"/>
</dbReference>
<dbReference type="Proteomes" id="UP000274327">
    <property type="component" value="Unassembled WGS sequence"/>
</dbReference>
<reference evidence="2 3" key="1">
    <citation type="submission" date="2018-07" db="EMBL/GenBank/DDBJ databases">
        <title>Brachybacteriurn paraconglorneratum KCTC 9916.</title>
        <authorList>
            <person name="Li Y."/>
        </authorList>
    </citation>
    <scope>NUCLEOTIDE SEQUENCE [LARGE SCALE GENOMIC DNA]</scope>
    <source>
        <strain evidence="2 3">KCTC 9916</strain>
    </source>
</reference>